<evidence type="ECO:0000313" key="3">
    <source>
        <dbReference type="Proteomes" id="UP000465622"/>
    </source>
</evidence>
<dbReference type="EMBL" id="AP022567">
    <property type="protein sequence ID" value="BBX32386.1"/>
    <property type="molecule type" value="Genomic_DNA"/>
</dbReference>
<evidence type="ECO:0000256" key="1">
    <source>
        <dbReference type="SAM" id="MobiDB-lite"/>
    </source>
</evidence>
<reference evidence="2 3" key="1">
    <citation type="journal article" date="2019" name="Emerg. Microbes Infect.">
        <title>Comprehensive subspecies identification of 175 nontuberculous mycobacteria species based on 7547 genomic profiles.</title>
        <authorList>
            <person name="Matsumoto Y."/>
            <person name="Kinjo T."/>
            <person name="Motooka D."/>
            <person name="Nabeya D."/>
            <person name="Jung N."/>
            <person name="Uechi K."/>
            <person name="Horii T."/>
            <person name="Iida T."/>
            <person name="Fujita J."/>
            <person name="Nakamura S."/>
        </authorList>
    </citation>
    <scope>NUCLEOTIDE SEQUENCE [LARGE SCALE GENOMIC DNA]</scope>
    <source>
        <strain evidence="2 3">JCM 12375</strain>
    </source>
</reference>
<evidence type="ECO:0000313" key="2">
    <source>
        <dbReference type="EMBL" id="BBX32386.1"/>
    </source>
</evidence>
<dbReference type="Proteomes" id="UP000465622">
    <property type="component" value="Chromosome"/>
</dbReference>
<feature type="region of interest" description="Disordered" evidence="1">
    <location>
        <begin position="62"/>
        <end position="82"/>
    </location>
</feature>
<sequence>MVDREIAGGFVEATGAGDFEKETEVVRALHDAQPTRADLHRNVQHWPLTDAVMPIEHGSMTDTTQVLDPSHGRINLGFPENN</sequence>
<keyword evidence="3" id="KW-1185">Reference proteome</keyword>
<accession>A0ABM7HPC7</accession>
<name>A0ABM7HPC7_MYCME</name>
<gene>
    <name evidence="2" type="ORF">MMAGJ_16680</name>
</gene>
<proteinExistence type="predicted"/>
<protein>
    <submittedName>
        <fullName evidence="2">Uncharacterized protein</fullName>
    </submittedName>
</protein>
<organism evidence="2 3">
    <name type="scientific">Mycolicibacterium mageritense</name>
    <name type="common">Mycobacterium mageritense</name>
    <dbReference type="NCBI Taxonomy" id="53462"/>
    <lineage>
        <taxon>Bacteria</taxon>
        <taxon>Bacillati</taxon>
        <taxon>Actinomycetota</taxon>
        <taxon>Actinomycetes</taxon>
        <taxon>Mycobacteriales</taxon>
        <taxon>Mycobacteriaceae</taxon>
        <taxon>Mycolicibacterium</taxon>
    </lineage>
</organism>